<evidence type="ECO:0000313" key="1">
    <source>
        <dbReference type="EMBL" id="TGO16128.1"/>
    </source>
</evidence>
<protein>
    <submittedName>
        <fullName evidence="1">Uncharacterized protein</fullName>
    </submittedName>
</protein>
<sequence>MEILGLSIKTDSEAHNLLVSRSTSRIRIGGSEEALIEQLMGMDSTSIANLADKAEDMLSAIRRSWSRLRKLN</sequence>
<dbReference type="AlphaFoldDB" id="A0A4Z1EY74"/>
<dbReference type="Proteomes" id="UP000297910">
    <property type="component" value="Unassembled WGS sequence"/>
</dbReference>
<gene>
    <name evidence="1" type="ORF">BPAE_0519g00030</name>
</gene>
<keyword evidence="2" id="KW-1185">Reference proteome</keyword>
<evidence type="ECO:0000313" key="2">
    <source>
        <dbReference type="Proteomes" id="UP000297910"/>
    </source>
</evidence>
<proteinExistence type="predicted"/>
<reference evidence="1 2" key="1">
    <citation type="submission" date="2017-12" db="EMBL/GenBank/DDBJ databases">
        <title>Comparative genomics of Botrytis spp.</title>
        <authorList>
            <person name="Valero-Jimenez C.A."/>
            <person name="Tapia P."/>
            <person name="Veloso J."/>
            <person name="Silva-Moreno E."/>
            <person name="Staats M."/>
            <person name="Valdes J.H."/>
            <person name="Van Kan J.A.L."/>
        </authorList>
    </citation>
    <scope>NUCLEOTIDE SEQUENCE [LARGE SCALE GENOMIC DNA]</scope>
    <source>
        <strain evidence="1 2">Bp0003</strain>
    </source>
</reference>
<accession>A0A4Z1EY74</accession>
<comment type="caution">
    <text evidence="1">The sequence shown here is derived from an EMBL/GenBank/DDBJ whole genome shotgun (WGS) entry which is preliminary data.</text>
</comment>
<name>A0A4Z1EY74_9HELO</name>
<dbReference type="EMBL" id="PQXI01000517">
    <property type="protein sequence ID" value="TGO16128.1"/>
    <property type="molecule type" value="Genomic_DNA"/>
</dbReference>
<organism evidence="1 2">
    <name type="scientific">Botrytis paeoniae</name>
    <dbReference type="NCBI Taxonomy" id="278948"/>
    <lineage>
        <taxon>Eukaryota</taxon>
        <taxon>Fungi</taxon>
        <taxon>Dikarya</taxon>
        <taxon>Ascomycota</taxon>
        <taxon>Pezizomycotina</taxon>
        <taxon>Leotiomycetes</taxon>
        <taxon>Helotiales</taxon>
        <taxon>Sclerotiniaceae</taxon>
        <taxon>Botrytis</taxon>
    </lineage>
</organism>